<evidence type="ECO:0000256" key="6">
    <source>
        <dbReference type="SAM" id="MobiDB-lite"/>
    </source>
</evidence>
<dbReference type="PROSITE" id="PS51036">
    <property type="entry name" value="ZF_A20"/>
    <property type="match status" value="1"/>
</dbReference>
<dbReference type="PROSITE" id="PS51039">
    <property type="entry name" value="ZF_AN1"/>
    <property type="match status" value="1"/>
</dbReference>
<dbReference type="EMBL" id="SDAM02000124">
    <property type="protein sequence ID" value="KAH6828403.1"/>
    <property type="molecule type" value="Genomic_DNA"/>
</dbReference>
<feature type="domain" description="AN1-type" evidence="8">
    <location>
        <begin position="105"/>
        <end position="153"/>
    </location>
</feature>
<dbReference type="AlphaFoldDB" id="A0AAD4J717"/>
<feature type="region of interest" description="Disordered" evidence="6">
    <location>
        <begin position="1"/>
        <end position="20"/>
    </location>
</feature>
<keyword evidence="4" id="KW-0862">Zinc</keyword>
<dbReference type="GO" id="GO:0003677">
    <property type="term" value="F:DNA binding"/>
    <property type="evidence" value="ECO:0007669"/>
    <property type="project" value="InterPro"/>
</dbReference>
<comment type="function">
    <text evidence="1">May be involved in environmental stress response.</text>
</comment>
<dbReference type="Pfam" id="PF01428">
    <property type="entry name" value="zf-AN1"/>
    <property type="match status" value="1"/>
</dbReference>
<dbReference type="InterPro" id="IPR002653">
    <property type="entry name" value="Znf_A20"/>
</dbReference>
<accession>A0AAD4J717</accession>
<proteinExistence type="predicted"/>
<dbReference type="Pfam" id="PF01754">
    <property type="entry name" value="zf-A20"/>
    <property type="match status" value="1"/>
</dbReference>
<keyword evidence="2" id="KW-0479">Metal-binding</keyword>
<evidence type="ECO:0000256" key="2">
    <source>
        <dbReference type="ARBA" id="ARBA00022723"/>
    </source>
</evidence>
<evidence type="ECO:0000313" key="9">
    <source>
        <dbReference type="EMBL" id="KAH6828403.1"/>
    </source>
</evidence>
<dbReference type="Gene3D" id="1.20.5.4770">
    <property type="match status" value="1"/>
</dbReference>
<dbReference type="Proteomes" id="UP001190926">
    <property type="component" value="Unassembled WGS sequence"/>
</dbReference>
<gene>
    <name evidence="9" type="ORF">C2S53_013125</name>
</gene>
<sequence>MDSSTDSNNTMGDCSTNQHHQTPRLCGGGCGFFGTAEKRGLCSKCYNHYLQQSTAKFQAELLTTHQDEIPAPPPPINIPTEKETGELCAALSLLTISGTAAASPPATKAVCNSNLCTKKLGLLSFVCRCGGGFCKKHRLPEAHACTFDFKEAGKISIRKQNPLCKSDKIQHRV</sequence>
<comment type="caution">
    <text evidence="9">The sequence shown here is derived from an EMBL/GenBank/DDBJ whole genome shotgun (WGS) entry which is preliminary data.</text>
</comment>
<dbReference type="PANTHER" id="PTHR10634:SF98">
    <property type="entry name" value="ZINC FINGER A20 AND AN1 DOMAIN-CONTAINING STRESS-ASSOCIATED PROTEIN 3"/>
    <property type="match status" value="1"/>
</dbReference>
<keyword evidence="10" id="KW-1185">Reference proteome</keyword>
<evidence type="ECO:0000256" key="5">
    <source>
        <dbReference type="PROSITE-ProRule" id="PRU00449"/>
    </source>
</evidence>
<reference evidence="9 10" key="1">
    <citation type="journal article" date="2021" name="Nat. Commun.">
        <title>Incipient diploidization of the medicinal plant Perilla within 10,000 years.</title>
        <authorList>
            <person name="Zhang Y."/>
            <person name="Shen Q."/>
            <person name="Leng L."/>
            <person name="Zhang D."/>
            <person name="Chen S."/>
            <person name="Shi Y."/>
            <person name="Ning Z."/>
            <person name="Chen S."/>
        </authorList>
    </citation>
    <scope>NUCLEOTIDE SEQUENCE [LARGE SCALE GENOMIC DNA]</scope>
    <source>
        <strain evidence="10">cv. PC099</strain>
    </source>
</reference>
<organism evidence="9 10">
    <name type="scientific">Perilla frutescens var. hirtella</name>
    <name type="common">Perilla citriodora</name>
    <name type="synonym">Perilla setoyensis</name>
    <dbReference type="NCBI Taxonomy" id="608512"/>
    <lineage>
        <taxon>Eukaryota</taxon>
        <taxon>Viridiplantae</taxon>
        <taxon>Streptophyta</taxon>
        <taxon>Embryophyta</taxon>
        <taxon>Tracheophyta</taxon>
        <taxon>Spermatophyta</taxon>
        <taxon>Magnoliopsida</taxon>
        <taxon>eudicotyledons</taxon>
        <taxon>Gunneridae</taxon>
        <taxon>Pentapetalae</taxon>
        <taxon>asterids</taxon>
        <taxon>lamiids</taxon>
        <taxon>Lamiales</taxon>
        <taxon>Lamiaceae</taxon>
        <taxon>Nepetoideae</taxon>
        <taxon>Elsholtzieae</taxon>
        <taxon>Perilla</taxon>
    </lineage>
</organism>
<dbReference type="InterPro" id="IPR035896">
    <property type="entry name" value="AN1-like_Znf"/>
</dbReference>
<evidence type="ECO:0000256" key="1">
    <source>
        <dbReference type="ARBA" id="ARBA00003732"/>
    </source>
</evidence>
<evidence type="ECO:0000259" key="7">
    <source>
        <dbReference type="PROSITE" id="PS51036"/>
    </source>
</evidence>
<dbReference type="GO" id="GO:0008270">
    <property type="term" value="F:zinc ion binding"/>
    <property type="evidence" value="ECO:0007669"/>
    <property type="project" value="UniProtKB-KW"/>
</dbReference>
<dbReference type="SMART" id="SM00154">
    <property type="entry name" value="ZnF_AN1"/>
    <property type="match status" value="1"/>
</dbReference>
<protein>
    <submittedName>
        <fullName evidence="9">Uncharacterized protein</fullName>
    </submittedName>
</protein>
<dbReference type="InterPro" id="IPR000058">
    <property type="entry name" value="Znf_AN1"/>
</dbReference>
<feature type="domain" description="A20-type" evidence="7">
    <location>
        <begin position="20"/>
        <end position="54"/>
    </location>
</feature>
<dbReference type="Gene3D" id="4.10.1110.10">
    <property type="entry name" value="AN1-like Zinc finger"/>
    <property type="match status" value="1"/>
</dbReference>
<dbReference type="PANTHER" id="PTHR10634">
    <property type="entry name" value="AN1-TYPE ZINC FINGER PROTEIN"/>
    <property type="match status" value="1"/>
</dbReference>
<dbReference type="SUPFAM" id="SSF57716">
    <property type="entry name" value="Glucocorticoid receptor-like (DNA-binding domain)"/>
    <property type="match status" value="1"/>
</dbReference>
<keyword evidence="3 5" id="KW-0863">Zinc-finger</keyword>
<evidence type="ECO:0000256" key="4">
    <source>
        <dbReference type="ARBA" id="ARBA00022833"/>
    </source>
</evidence>
<evidence type="ECO:0000313" key="10">
    <source>
        <dbReference type="Proteomes" id="UP001190926"/>
    </source>
</evidence>
<name>A0AAD4J717_PERFH</name>
<evidence type="ECO:0000256" key="3">
    <source>
        <dbReference type="ARBA" id="ARBA00022771"/>
    </source>
</evidence>
<dbReference type="SUPFAM" id="SSF118310">
    <property type="entry name" value="AN1-like Zinc finger"/>
    <property type="match status" value="1"/>
</dbReference>
<dbReference type="InterPro" id="IPR050652">
    <property type="entry name" value="AN1_A20_ZnFinger"/>
</dbReference>
<dbReference type="SMART" id="SM00259">
    <property type="entry name" value="ZnF_A20"/>
    <property type="match status" value="1"/>
</dbReference>
<evidence type="ECO:0000259" key="8">
    <source>
        <dbReference type="PROSITE" id="PS51039"/>
    </source>
</evidence>